<comment type="similarity">
    <text evidence="1">Belongs to the ROK (NagC/XylR) family.</text>
</comment>
<protein>
    <submittedName>
        <fullName evidence="2">ROK family protein</fullName>
    </submittedName>
</protein>
<evidence type="ECO:0000256" key="1">
    <source>
        <dbReference type="ARBA" id="ARBA00006479"/>
    </source>
</evidence>
<dbReference type="EMBL" id="DQZW01000198">
    <property type="protein sequence ID" value="HDL90079.1"/>
    <property type="molecule type" value="Genomic_DNA"/>
</dbReference>
<dbReference type="Gene3D" id="3.30.420.40">
    <property type="match status" value="2"/>
</dbReference>
<dbReference type="InterPro" id="IPR000600">
    <property type="entry name" value="ROK"/>
</dbReference>
<reference evidence="2" key="1">
    <citation type="journal article" date="2020" name="mSystems">
        <title>Genome- and Community-Level Interaction Insights into Carbon Utilization and Element Cycling Functions of Hydrothermarchaeota in Hydrothermal Sediment.</title>
        <authorList>
            <person name="Zhou Z."/>
            <person name="Liu Y."/>
            <person name="Xu W."/>
            <person name="Pan J."/>
            <person name="Luo Z.H."/>
            <person name="Li M."/>
        </authorList>
    </citation>
    <scope>NUCLEOTIDE SEQUENCE [LARGE SCALE GENOMIC DNA]</scope>
    <source>
        <strain evidence="2">HyVt-19</strain>
    </source>
</reference>
<dbReference type="PANTHER" id="PTHR18964">
    <property type="entry name" value="ROK (REPRESSOR, ORF, KINASE) FAMILY"/>
    <property type="match status" value="1"/>
</dbReference>
<dbReference type="Proteomes" id="UP000886355">
    <property type="component" value="Unassembled WGS sequence"/>
</dbReference>
<dbReference type="AlphaFoldDB" id="A0A7C1AUL2"/>
<evidence type="ECO:0000313" key="2">
    <source>
        <dbReference type="EMBL" id="HDL90079.1"/>
    </source>
</evidence>
<proteinExistence type="inferred from homology"/>
<sequence>MKRTVIGGDIGGTHARFAIVDEAKNIISTEKIRIRHTGSAQDFLEQIVSALEKVLNTAQARDCDVQAIGLGIAGKVDSERGIVIFSPNIPEARNLTVAEKICSRVNMRVFIDNDANAFGRGEVWAGDGALFKDWLGITLGTGVGGCLVLSGKVWTGEEGIGFAAEIGHTTVYPGGLQCLCGKLGCLEAYASEGGIIRMIQRQNIFPEKQVSTSRQLYELALTGDERALELFKIAGKALGIAIANAFTLLGIRKAIIGGGVSRAWVFMEPATKDALREHMSMLDLDEIILKTSTLGDTAALLGAAKLALDGLAGAHPRK</sequence>
<dbReference type="InterPro" id="IPR043129">
    <property type="entry name" value="ATPase_NBD"/>
</dbReference>
<comment type="caution">
    <text evidence="2">The sequence shown here is derived from an EMBL/GenBank/DDBJ whole genome shotgun (WGS) entry which is preliminary data.</text>
</comment>
<name>A0A7C1AUL2_9BACT</name>
<dbReference type="PANTHER" id="PTHR18964:SF149">
    <property type="entry name" value="BIFUNCTIONAL UDP-N-ACETYLGLUCOSAMINE 2-EPIMERASE_N-ACETYLMANNOSAMINE KINASE"/>
    <property type="match status" value="1"/>
</dbReference>
<dbReference type="Pfam" id="PF00480">
    <property type="entry name" value="ROK"/>
    <property type="match status" value="1"/>
</dbReference>
<dbReference type="SUPFAM" id="SSF53067">
    <property type="entry name" value="Actin-like ATPase domain"/>
    <property type="match status" value="1"/>
</dbReference>
<accession>A0A7C1AUL2</accession>
<gene>
    <name evidence="2" type="ORF">ENG14_04165</name>
</gene>
<organism evidence="2">
    <name type="scientific">Thermodesulforhabdus norvegica</name>
    <dbReference type="NCBI Taxonomy" id="39841"/>
    <lineage>
        <taxon>Bacteria</taxon>
        <taxon>Pseudomonadati</taxon>
        <taxon>Thermodesulfobacteriota</taxon>
        <taxon>Syntrophobacteria</taxon>
        <taxon>Syntrophobacterales</taxon>
        <taxon>Thermodesulforhabdaceae</taxon>
        <taxon>Thermodesulforhabdus</taxon>
    </lineage>
</organism>